<evidence type="ECO:0000256" key="10">
    <source>
        <dbReference type="ARBA" id="ARBA00023136"/>
    </source>
</evidence>
<evidence type="ECO:0000256" key="8">
    <source>
        <dbReference type="ARBA" id="ARBA00022989"/>
    </source>
</evidence>
<gene>
    <name evidence="12" type="ORF">J8A68_002166</name>
</gene>
<proteinExistence type="inferred from homology"/>
<keyword evidence="10" id="KW-0472">Membrane</keyword>
<comment type="pathway">
    <text evidence="2">Protein modification; protein glycosylation.</text>
</comment>
<evidence type="ECO:0000256" key="3">
    <source>
        <dbReference type="ARBA" id="ARBA00009105"/>
    </source>
</evidence>
<evidence type="ECO:0000256" key="1">
    <source>
        <dbReference type="ARBA" id="ARBA00004323"/>
    </source>
</evidence>
<dbReference type="GO" id="GO:0000139">
    <property type="term" value="C:Golgi membrane"/>
    <property type="evidence" value="ECO:0007669"/>
    <property type="project" value="UniProtKB-SubCell"/>
</dbReference>
<dbReference type="InterPro" id="IPR022751">
    <property type="entry name" value="Alpha_mannosyltransferase"/>
</dbReference>
<evidence type="ECO:0000256" key="5">
    <source>
        <dbReference type="ARBA" id="ARBA00022679"/>
    </source>
</evidence>
<evidence type="ECO:0000256" key="9">
    <source>
        <dbReference type="ARBA" id="ARBA00023034"/>
    </source>
</evidence>
<protein>
    <recommendedName>
        <fullName evidence="14">Alpha-1,3-mannosyltransferase</fullName>
    </recommendedName>
</protein>
<dbReference type="PANTHER" id="PTHR31392:SF1">
    <property type="entry name" value="ALPHA-1,3-MANNOSYLTRANSFERASE MNN1-RELATED"/>
    <property type="match status" value="1"/>
</dbReference>
<evidence type="ECO:0000256" key="4">
    <source>
        <dbReference type="ARBA" id="ARBA00022676"/>
    </source>
</evidence>
<dbReference type="Proteomes" id="UP000694255">
    <property type="component" value="Unassembled WGS sequence"/>
</dbReference>
<sequence>MNSWLPIYNLVVPNQQRNQQQSIFSFDLISERNSFLNPIYAKWLIEERKSKPPGTLSAKCIQYFSDLSSLLADTEILDIEGIQSQAIDPTIYKKKKWIRDLKTRLKQERFSNGGKGKELSDKEIEEEFILAAKEQSKLEKSLVFSFNHMRVFGKCFAEQWQVSDGEDKKLEAQCTKFQRQLYPWISGRWPKFSSWKGENLDSGKLPKYDSDKYTQEKETKCFIEQLQRRSNGKGIVIPLYPKSAQNPNQIENINRLIQVLRGIRNKLPIQIMYISDEGFSQQDRNRLIETARTGIRYLPRFREAQMDDYPKQDLWFVDLRQVKNTKQHPILAKQYLFNNPNFILSLSMIFNSFEEVIVLSQDSIPLLDPIEYFDDQRYKETGMLFFRSPSHYSDRPKRFQPGFHEVTNLIRSKLTPSDFDTRYFNIHPRKDDTATTGRFFDDSFQNILDPSLIIINKSKNLNGLLLSANLQLYNIPAIRLTTETNKLSPDFIWIGQELAGTNDHISFNHNFAVSAGLLTPESNLPKDVTQSSEICSSSWGQLSDADDVTLISMTSHQLQNWIYDEAPSNHFHTLLKDKYKTTFVENVKNPFNKNEDTQMDLEKENNEIFDTKISLNPLMVENIIRPPTIVSPIYVHGYDEPSDAWVQQPDFTALIHPYYCTYDVIGKPPKEGARGMVINVGEEMRERLYFVFDLWLEGPEIED</sequence>
<dbReference type="EMBL" id="JAGSYN010000099">
    <property type="protein sequence ID" value="KAG7664308.1"/>
    <property type="molecule type" value="Genomic_DNA"/>
</dbReference>
<dbReference type="AlphaFoldDB" id="A0A8J5UJ79"/>
<evidence type="ECO:0008006" key="14">
    <source>
        <dbReference type="Google" id="ProtNLM"/>
    </source>
</evidence>
<evidence type="ECO:0000256" key="11">
    <source>
        <dbReference type="ARBA" id="ARBA00023180"/>
    </source>
</evidence>
<name>A0A8J5UJ79_9ASCO</name>
<keyword evidence="8" id="KW-1133">Transmembrane helix</keyword>
<organism evidence="12 13">
    <name type="scientific">[Candida] subhashii</name>
    <dbReference type="NCBI Taxonomy" id="561895"/>
    <lineage>
        <taxon>Eukaryota</taxon>
        <taxon>Fungi</taxon>
        <taxon>Dikarya</taxon>
        <taxon>Ascomycota</taxon>
        <taxon>Saccharomycotina</taxon>
        <taxon>Pichiomycetes</taxon>
        <taxon>Debaryomycetaceae</taxon>
        <taxon>Spathaspora</taxon>
    </lineage>
</organism>
<evidence type="ECO:0000313" key="13">
    <source>
        <dbReference type="Proteomes" id="UP000694255"/>
    </source>
</evidence>
<dbReference type="GO" id="GO:0006493">
    <property type="term" value="P:protein O-linked glycosylation"/>
    <property type="evidence" value="ECO:0007669"/>
    <property type="project" value="TreeGrafter"/>
</dbReference>
<dbReference type="OrthoDB" id="430354at2759"/>
<evidence type="ECO:0000313" key="12">
    <source>
        <dbReference type="EMBL" id="KAG7664308.1"/>
    </source>
</evidence>
<keyword evidence="11" id="KW-0325">Glycoprotein</keyword>
<comment type="subcellular location">
    <subcellularLocation>
        <location evidence="1">Golgi apparatus membrane</location>
        <topology evidence="1">Single-pass type II membrane protein</topology>
    </subcellularLocation>
</comment>
<keyword evidence="5" id="KW-0808">Transferase</keyword>
<keyword evidence="9" id="KW-0333">Golgi apparatus</keyword>
<keyword evidence="13" id="KW-1185">Reference proteome</keyword>
<dbReference type="GeneID" id="73468967"/>
<dbReference type="UniPathway" id="UPA00378"/>
<comment type="similarity">
    <text evidence="3">Belongs to the MNN1/MNT family.</text>
</comment>
<reference evidence="12 13" key="1">
    <citation type="journal article" date="2021" name="DNA Res.">
        <title>Genome analysis of Candida subhashii reveals its hybrid nature and dual mitochondrial genome conformations.</title>
        <authorList>
            <person name="Mixao V."/>
            <person name="Hegedusova E."/>
            <person name="Saus E."/>
            <person name="Pryszcz L.P."/>
            <person name="Cillingova A."/>
            <person name="Nosek J."/>
            <person name="Gabaldon T."/>
        </authorList>
    </citation>
    <scope>NUCLEOTIDE SEQUENCE [LARGE SCALE GENOMIC DNA]</scope>
    <source>
        <strain evidence="12 13">CBS 10753</strain>
    </source>
</reference>
<dbReference type="PANTHER" id="PTHR31392">
    <property type="entry name" value="ALPHA-1,3-MANNOSYLTRANSFERASE MNN1-RELATED"/>
    <property type="match status" value="1"/>
</dbReference>
<dbReference type="GO" id="GO:0000033">
    <property type="term" value="F:alpha-1,3-mannosyltransferase activity"/>
    <property type="evidence" value="ECO:0007669"/>
    <property type="project" value="TreeGrafter"/>
</dbReference>
<evidence type="ECO:0000256" key="7">
    <source>
        <dbReference type="ARBA" id="ARBA00022968"/>
    </source>
</evidence>
<dbReference type="RefSeq" id="XP_049264540.1">
    <property type="nucleotide sequence ID" value="XM_049405888.1"/>
</dbReference>
<accession>A0A8J5UJ79</accession>
<comment type="caution">
    <text evidence="12">The sequence shown here is derived from an EMBL/GenBank/DDBJ whole genome shotgun (WGS) entry which is preliminary data.</text>
</comment>
<keyword evidence="6" id="KW-0812">Transmembrane</keyword>
<dbReference type="Pfam" id="PF11051">
    <property type="entry name" value="Mannosyl_trans3"/>
    <property type="match status" value="1"/>
</dbReference>
<keyword evidence="7" id="KW-0735">Signal-anchor</keyword>
<evidence type="ECO:0000256" key="6">
    <source>
        <dbReference type="ARBA" id="ARBA00022692"/>
    </source>
</evidence>
<evidence type="ECO:0000256" key="2">
    <source>
        <dbReference type="ARBA" id="ARBA00004922"/>
    </source>
</evidence>
<keyword evidence="4" id="KW-0328">Glycosyltransferase</keyword>